<name>A0ABU3CPU9_9FLAO</name>
<protein>
    <recommendedName>
        <fullName evidence="3">DUF4595 domain-containing protein</fullName>
    </recommendedName>
</protein>
<evidence type="ECO:0000313" key="1">
    <source>
        <dbReference type="EMBL" id="MDT0648382.1"/>
    </source>
</evidence>
<proteinExistence type="predicted"/>
<accession>A0ABU3CPU9</accession>
<dbReference type="EMBL" id="JAVRHO010000041">
    <property type="protein sequence ID" value="MDT0648382.1"/>
    <property type="molecule type" value="Genomic_DNA"/>
</dbReference>
<evidence type="ECO:0008006" key="3">
    <source>
        <dbReference type="Google" id="ProtNLM"/>
    </source>
</evidence>
<dbReference type="Proteomes" id="UP001245285">
    <property type="component" value="Unassembled WGS sequence"/>
</dbReference>
<keyword evidence="2" id="KW-1185">Reference proteome</keyword>
<evidence type="ECO:0000313" key="2">
    <source>
        <dbReference type="Proteomes" id="UP001245285"/>
    </source>
</evidence>
<reference evidence="1 2" key="1">
    <citation type="submission" date="2023-09" db="EMBL/GenBank/DDBJ databases">
        <authorList>
            <person name="Rey-Velasco X."/>
        </authorList>
    </citation>
    <scope>NUCLEOTIDE SEQUENCE [LARGE SCALE GENOMIC DNA]</scope>
    <source>
        <strain evidence="1 2">F260</strain>
    </source>
</reference>
<organism evidence="1 2">
    <name type="scientific">Autumnicola lenta</name>
    <dbReference type="NCBI Taxonomy" id="3075593"/>
    <lineage>
        <taxon>Bacteria</taxon>
        <taxon>Pseudomonadati</taxon>
        <taxon>Bacteroidota</taxon>
        <taxon>Flavobacteriia</taxon>
        <taxon>Flavobacteriales</taxon>
        <taxon>Flavobacteriaceae</taxon>
        <taxon>Autumnicola</taxon>
    </lineage>
</organism>
<comment type="caution">
    <text evidence="1">The sequence shown here is derived from an EMBL/GenBank/DDBJ whole genome shotgun (WGS) entry which is preliminary data.</text>
</comment>
<sequence>MKKLFFLVFLMLCIGCSEDEDNPSLETIPDFSKVKEISYWIPYGTNDTTVLYEREYTIESGFVTEADYGGDENIYFEYDEEGRLIEVNGGSSLDYEIVWNGEKCTISTIYRTTNLIYKNGNLVEKEYIHEEGNRSIYQKVNFEYSGENLIAVYKNDTLQIEFVDYNPNVVNPYYYLKSIEPWRATTVSIPPFSKNIFAIRREQPYSADDYSNPLTDYHYTYSVKDQHRVELISSNWSIYDYRFEFYE</sequence>
<gene>
    <name evidence="1" type="ORF">RM545_16950</name>
</gene>
<dbReference type="RefSeq" id="WP_311496474.1">
    <property type="nucleotide sequence ID" value="NZ_JAVRHO010000041.1"/>
</dbReference>